<evidence type="ECO:0000313" key="4">
    <source>
        <dbReference type="RefSeq" id="XP_035829074.1"/>
    </source>
</evidence>
<dbReference type="InterPro" id="IPR032675">
    <property type="entry name" value="LRR_dom_sf"/>
</dbReference>
<gene>
    <name evidence="4" type="primary">LOC101862000</name>
</gene>
<feature type="compositionally biased region" description="Polar residues" evidence="1">
    <location>
        <begin position="674"/>
        <end position="683"/>
    </location>
</feature>
<feature type="compositionally biased region" description="Polar residues" evidence="1">
    <location>
        <begin position="589"/>
        <end position="624"/>
    </location>
</feature>
<evidence type="ECO:0000259" key="2">
    <source>
        <dbReference type="Pfam" id="PF25372"/>
    </source>
</evidence>
<organism evidence="3 4">
    <name type="scientific">Aplysia californica</name>
    <name type="common">California sea hare</name>
    <dbReference type="NCBI Taxonomy" id="6500"/>
    <lineage>
        <taxon>Eukaryota</taxon>
        <taxon>Metazoa</taxon>
        <taxon>Spiralia</taxon>
        <taxon>Lophotrochozoa</taxon>
        <taxon>Mollusca</taxon>
        <taxon>Gastropoda</taxon>
        <taxon>Heterobranchia</taxon>
        <taxon>Euthyneura</taxon>
        <taxon>Tectipleura</taxon>
        <taxon>Aplysiida</taxon>
        <taxon>Aplysioidea</taxon>
        <taxon>Aplysiidae</taxon>
        <taxon>Aplysia</taxon>
    </lineage>
</organism>
<dbReference type="InterPro" id="IPR057207">
    <property type="entry name" value="FBXL15_LRR"/>
</dbReference>
<sequence>MDRDAVEAAGVPTLKSIARVRLSQWVVADRHAGHATRRGCDRLLAQLDQGSWGLESEAILARVVDFFSLRLTDETLTALVPPQVRTLSLSNSPLVTAVCLNQLIHKCTHLQSLDLSDNTELTFNLVQLFASPVTCRHTHLTSVSLEDCITVTDTHVQCLLTSAPNLQQLSLAHCDITDAVFLLDETKQLTRETGVQLPTAQSAYDSQLQCVDVSRCNTFTSTGLRHLCTLCGPTLRSVNLCWTKVDCTSLLYLSGYGLPAAVQLYLACDFLPKGMLDSLLATLEEFQAIVAPLRDCWLTRGSMNDHRPPGHADDSHINDGDTDPLVFMSTGSNDLQSGPEAQVALKNDVDPHSELQDLSLITMVTGAAASSAEASSSHVSNDILSPSDIVVAVADVDVTSDTASAPSSCDIVADAVSSPAAVTTQDVATDSTETLQHVVSARTVSVQLVATDNAVTAQQPVVNDTTLTAQHTLTDNTVTAQLCALTDNEVITENNASALTPCPSHVMPSHARPNSDVEDSSVLCATESEARTPDFDQLYSCQTDSHVMERQAASDADTPTDSETGKQMVLDTDRQTTSYTNRLTKSDTNRQATSNTDRQTTSDADAQTNSDKNRPINSNANRQTTSHRDREIISDRDRQTISDTDRQAPSGTDAKMTLNTDKQTTSDRNKETPDTNGQTTSDSYSHERFFQPALREVSVNGSVFKDELIGLHCLRHFLSSNPTLASLRLYGGTSCNFVSDNVLAPIGQHAGDVTSVCLQGCDRVTDLGLWSLTLCKKLNQVDFTGLAFIQDPGLLQLVTARPMTSLQLAESQISNFALKIMSTQPLVHTLQELDLSWCEEIEEDTELNQLLSACKVLRQLRLRACPLSARCLELIAENCTQLTELSIASNMNTVLDESVIHLSEHLPLLEIIDLGWNTHLSNTAIHSLMRNCRRLTTVHLEGLKQITSRPFLNIIAVPDCLMSYLEKIQQLAGELGTGTWDLQMSELPALPHRSTVYCSRLRELFLNYSDLVEDHRLEEIVAVAQGSLKVINYYGEPVEEVAGAVPRFLNNLVGGTAGR</sequence>
<dbReference type="InterPro" id="IPR006553">
    <property type="entry name" value="Leu-rich_rpt_Cys-con_subtyp"/>
</dbReference>
<dbReference type="Pfam" id="PF13516">
    <property type="entry name" value="LRR_6"/>
    <property type="match status" value="2"/>
</dbReference>
<evidence type="ECO:0000256" key="1">
    <source>
        <dbReference type="SAM" id="MobiDB-lite"/>
    </source>
</evidence>
<dbReference type="SUPFAM" id="SSF52047">
    <property type="entry name" value="RNI-like"/>
    <property type="match status" value="2"/>
</dbReference>
<evidence type="ECO:0000313" key="3">
    <source>
        <dbReference type="Proteomes" id="UP000694888"/>
    </source>
</evidence>
<feature type="domain" description="F-box/LRR-repeat protein 15-like leucin rich repeat" evidence="2">
    <location>
        <begin position="732"/>
        <end position="902"/>
    </location>
</feature>
<dbReference type="InterPro" id="IPR001611">
    <property type="entry name" value="Leu-rich_rpt"/>
</dbReference>
<dbReference type="SMART" id="SM00367">
    <property type="entry name" value="LRR_CC"/>
    <property type="match status" value="11"/>
</dbReference>
<name>A0ABM1W331_APLCA</name>
<protein>
    <submittedName>
        <fullName evidence="4">Uncharacterized protein LOC101862000</fullName>
    </submittedName>
</protein>
<feature type="region of interest" description="Disordered" evidence="1">
    <location>
        <begin position="549"/>
        <end position="685"/>
    </location>
</feature>
<feature type="compositionally biased region" description="Basic and acidic residues" evidence="1">
    <location>
        <begin position="626"/>
        <end position="646"/>
    </location>
</feature>
<keyword evidence="3" id="KW-1185">Reference proteome</keyword>
<reference evidence="4" key="1">
    <citation type="submission" date="2025-08" db="UniProtKB">
        <authorList>
            <consortium name="RefSeq"/>
        </authorList>
    </citation>
    <scope>IDENTIFICATION</scope>
</reference>
<feature type="compositionally biased region" description="Basic and acidic residues" evidence="1">
    <location>
        <begin position="664"/>
        <end position="673"/>
    </location>
</feature>
<dbReference type="PANTHER" id="PTHR13318">
    <property type="entry name" value="PARTNER OF PAIRED, ISOFORM B-RELATED"/>
    <property type="match status" value="1"/>
</dbReference>
<dbReference type="RefSeq" id="XP_035829074.1">
    <property type="nucleotide sequence ID" value="XM_035973181.1"/>
</dbReference>
<dbReference type="GeneID" id="101862000"/>
<proteinExistence type="predicted"/>
<dbReference type="Gene3D" id="3.80.10.10">
    <property type="entry name" value="Ribonuclease Inhibitor"/>
    <property type="match status" value="4"/>
</dbReference>
<accession>A0ABM1W331</accession>
<dbReference type="Proteomes" id="UP000694888">
    <property type="component" value="Unplaced"/>
</dbReference>
<dbReference type="Pfam" id="PF25372">
    <property type="entry name" value="DUF7885"/>
    <property type="match status" value="1"/>
</dbReference>